<accession>A0A544YQ88</accession>
<dbReference type="InterPro" id="IPR045794">
    <property type="entry name" value="Trypco1"/>
</dbReference>
<dbReference type="EMBL" id="VIRM01000028">
    <property type="protein sequence ID" value="TQS18930.1"/>
    <property type="molecule type" value="Genomic_DNA"/>
</dbReference>
<comment type="caution">
    <text evidence="2">The sequence shown here is derived from an EMBL/GenBank/DDBJ whole genome shotgun (WGS) entry which is preliminary data.</text>
</comment>
<dbReference type="Pfam" id="PF19493">
    <property type="entry name" value="Trypco1"/>
    <property type="match status" value="1"/>
</dbReference>
<proteinExistence type="predicted"/>
<feature type="domain" description="Trypsin-co-occurring" evidence="1">
    <location>
        <begin position="20"/>
        <end position="109"/>
    </location>
</feature>
<dbReference type="AlphaFoldDB" id="A0A544YQ88"/>
<reference evidence="2 3" key="1">
    <citation type="submission" date="2019-07" db="EMBL/GenBank/DDBJ databases">
        <title>Microbispora hainanensis DSM 45428.</title>
        <authorList>
            <person name="Thawai C."/>
        </authorList>
    </citation>
    <scope>NUCLEOTIDE SEQUENCE [LARGE SCALE GENOMIC DNA]</scope>
    <source>
        <strain evidence="2 3">DSM 45428</strain>
    </source>
</reference>
<organism evidence="2 3">
    <name type="scientific">Microbispora hainanensis</name>
    <dbReference type="NCBI Taxonomy" id="568844"/>
    <lineage>
        <taxon>Bacteria</taxon>
        <taxon>Bacillati</taxon>
        <taxon>Actinomycetota</taxon>
        <taxon>Actinomycetes</taxon>
        <taxon>Streptosporangiales</taxon>
        <taxon>Streptosporangiaceae</taxon>
        <taxon>Microbispora</taxon>
    </lineage>
</organism>
<protein>
    <recommendedName>
        <fullName evidence="1">Trypsin-co-occurring domain-containing protein</fullName>
    </recommendedName>
</protein>
<sequence>MSSTQVRIPLGDGQSGTSNYLIAEIDANDALELASSGIDGRLEEASRSLSAALDDIRPVIETIMTKLQTAARPPKEIQVEFGLKFGGELGLIFTKGTAEASFNVTMTWAPPNPAS</sequence>
<evidence type="ECO:0000259" key="1">
    <source>
        <dbReference type="Pfam" id="PF19493"/>
    </source>
</evidence>
<dbReference type="RefSeq" id="WP_142620990.1">
    <property type="nucleotide sequence ID" value="NZ_VIRM01000028.1"/>
</dbReference>
<dbReference type="NCBIfam" id="NF041216">
    <property type="entry name" value="CU044_2847_fam"/>
    <property type="match status" value="1"/>
</dbReference>
<gene>
    <name evidence="2" type="ORF">FLX08_22440</name>
</gene>
<dbReference type="Proteomes" id="UP000316541">
    <property type="component" value="Unassembled WGS sequence"/>
</dbReference>
<evidence type="ECO:0000313" key="2">
    <source>
        <dbReference type="EMBL" id="TQS18930.1"/>
    </source>
</evidence>
<name>A0A544YQ88_9ACTN</name>
<evidence type="ECO:0000313" key="3">
    <source>
        <dbReference type="Proteomes" id="UP000316541"/>
    </source>
</evidence>